<protein>
    <recommendedName>
        <fullName evidence="3">Sialate O-acetylesterase domain-containing protein</fullName>
    </recommendedName>
</protein>
<reference evidence="4 5" key="1">
    <citation type="submission" date="2016-10" db="EMBL/GenBank/DDBJ databases">
        <authorList>
            <person name="de Groot N.N."/>
        </authorList>
    </citation>
    <scope>NUCLEOTIDE SEQUENCE [LARGE SCALE GENOMIC DNA]</scope>
    <source>
        <strain evidence="4 5">DSM 24956</strain>
    </source>
</reference>
<keyword evidence="5" id="KW-1185">Reference proteome</keyword>
<keyword evidence="2" id="KW-0732">Signal</keyword>
<feature type="domain" description="Sialate O-acetylesterase" evidence="3">
    <location>
        <begin position="24"/>
        <end position="289"/>
    </location>
</feature>
<dbReference type="PROSITE" id="PS51257">
    <property type="entry name" value="PROKAR_LIPOPROTEIN"/>
    <property type="match status" value="1"/>
</dbReference>
<evidence type="ECO:0000256" key="1">
    <source>
        <dbReference type="ARBA" id="ARBA00022801"/>
    </source>
</evidence>
<dbReference type="Gene3D" id="3.40.50.1110">
    <property type="entry name" value="SGNH hydrolase"/>
    <property type="match status" value="1"/>
</dbReference>
<feature type="chain" id="PRO_5011765061" description="Sialate O-acetylesterase domain-containing protein" evidence="2">
    <location>
        <begin position="20"/>
        <end position="294"/>
    </location>
</feature>
<evidence type="ECO:0000313" key="4">
    <source>
        <dbReference type="EMBL" id="SDW29902.1"/>
    </source>
</evidence>
<organism evidence="4 5">
    <name type="scientific">Lutibacter oricola</name>
    <dbReference type="NCBI Taxonomy" id="762486"/>
    <lineage>
        <taxon>Bacteria</taxon>
        <taxon>Pseudomonadati</taxon>
        <taxon>Bacteroidota</taxon>
        <taxon>Flavobacteriia</taxon>
        <taxon>Flavobacteriales</taxon>
        <taxon>Flavobacteriaceae</taxon>
        <taxon>Lutibacter</taxon>
    </lineage>
</organism>
<dbReference type="InterPro" id="IPR005181">
    <property type="entry name" value="SASA"/>
</dbReference>
<keyword evidence="1" id="KW-0378">Hydrolase</keyword>
<sequence>MLKKIVFAIALLFSITSCAQKKDVHIILLAGQSNMAGHGNYETLDASLKKRLEKVADRVLLSTSDNPKIAPRPLSYYTTEIEKYNFNKHFGPELFIGLTLAEANPKQEYLLIKKAVGGTSLYGAWSTDWSAEKNELAERGVRKKLKLYNAHLQNINANLTRLKKEGKTYKIIGLAWMQGESDTNKEITASSYQKNLQQLINGYRKQLKIESLPFVIGQVNPLPRKFKKGPGLVRNGMEEVARLDNKVEIVKTELSLIKKWNDFPKHSDNLHYNTEGQKRLGTAFANKLIALNKK</sequence>
<dbReference type="STRING" id="762486.SAMN05444411_101440"/>
<feature type="signal peptide" evidence="2">
    <location>
        <begin position="1"/>
        <end position="19"/>
    </location>
</feature>
<evidence type="ECO:0000259" key="3">
    <source>
        <dbReference type="Pfam" id="PF03629"/>
    </source>
</evidence>
<dbReference type="Pfam" id="PF03629">
    <property type="entry name" value="SASA"/>
    <property type="match status" value="1"/>
</dbReference>
<proteinExistence type="predicted"/>
<dbReference type="Proteomes" id="UP000199595">
    <property type="component" value="Unassembled WGS sequence"/>
</dbReference>
<dbReference type="PANTHER" id="PTHR31988">
    <property type="entry name" value="ESTERASE, PUTATIVE (DUF303)-RELATED"/>
    <property type="match status" value="1"/>
</dbReference>
<dbReference type="GO" id="GO:0016788">
    <property type="term" value="F:hydrolase activity, acting on ester bonds"/>
    <property type="evidence" value="ECO:0007669"/>
    <property type="project" value="UniProtKB-ARBA"/>
</dbReference>
<name>A0A1H2SE85_9FLAO</name>
<evidence type="ECO:0000256" key="2">
    <source>
        <dbReference type="SAM" id="SignalP"/>
    </source>
</evidence>
<dbReference type="InterPro" id="IPR052940">
    <property type="entry name" value="Carb_Esterase_6"/>
</dbReference>
<gene>
    <name evidence="4" type="ORF">SAMN05444411_101440</name>
</gene>
<dbReference type="PANTHER" id="PTHR31988:SF19">
    <property type="entry name" value="9-O-ACETYL-N-ACETYLNEURAMINIC ACID DEACETYLASE-RELATED"/>
    <property type="match status" value="1"/>
</dbReference>
<dbReference type="SUPFAM" id="SSF52266">
    <property type="entry name" value="SGNH hydrolase"/>
    <property type="match status" value="1"/>
</dbReference>
<dbReference type="AlphaFoldDB" id="A0A1H2SE85"/>
<dbReference type="EMBL" id="FNNJ01000001">
    <property type="protein sequence ID" value="SDW29902.1"/>
    <property type="molecule type" value="Genomic_DNA"/>
</dbReference>
<accession>A0A1H2SE85</accession>
<evidence type="ECO:0000313" key="5">
    <source>
        <dbReference type="Proteomes" id="UP000199595"/>
    </source>
</evidence>
<dbReference type="InterPro" id="IPR036514">
    <property type="entry name" value="SGNH_hydro_sf"/>
</dbReference>